<proteinExistence type="predicted"/>
<protein>
    <submittedName>
        <fullName evidence="1">Uncharacterized protein</fullName>
    </submittedName>
</protein>
<dbReference type="AlphaFoldDB" id="A0A0K2U9E7"/>
<accession>A0A0K2U9E7</accession>
<name>A0A0K2U9E7_LEPSM</name>
<reference evidence="1" key="1">
    <citation type="submission" date="2014-05" db="EMBL/GenBank/DDBJ databases">
        <authorList>
            <person name="Chronopoulou M."/>
        </authorList>
    </citation>
    <scope>NUCLEOTIDE SEQUENCE</scope>
    <source>
        <tissue evidence="1">Whole organism</tissue>
    </source>
</reference>
<dbReference type="EMBL" id="HACA01016975">
    <property type="protein sequence ID" value="CDW34336.1"/>
    <property type="molecule type" value="Transcribed_RNA"/>
</dbReference>
<sequence>MTSPKIDTPVLACPSLMRHPCNISAS</sequence>
<evidence type="ECO:0000313" key="1">
    <source>
        <dbReference type="EMBL" id="CDW34336.1"/>
    </source>
</evidence>
<organism evidence="1">
    <name type="scientific">Lepeophtheirus salmonis</name>
    <name type="common">Salmon louse</name>
    <name type="synonym">Caligus salmonis</name>
    <dbReference type="NCBI Taxonomy" id="72036"/>
    <lineage>
        <taxon>Eukaryota</taxon>
        <taxon>Metazoa</taxon>
        <taxon>Ecdysozoa</taxon>
        <taxon>Arthropoda</taxon>
        <taxon>Crustacea</taxon>
        <taxon>Multicrustacea</taxon>
        <taxon>Hexanauplia</taxon>
        <taxon>Copepoda</taxon>
        <taxon>Siphonostomatoida</taxon>
        <taxon>Caligidae</taxon>
        <taxon>Lepeophtheirus</taxon>
    </lineage>
</organism>